<dbReference type="EC" id="2.1.1.80" evidence="2"/>
<dbReference type="GO" id="GO:0008983">
    <property type="term" value="F:protein-glutamate O-methyltransferase activity"/>
    <property type="evidence" value="ECO:0007669"/>
    <property type="project" value="UniProtKB-EC"/>
</dbReference>
<evidence type="ECO:0000256" key="3">
    <source>
        <dbReference type="ARBA" id="ARBA00022603"/>
    </source>
</evidence>
<dbReference type="Gene3D" id="1.10.155.10">
    <property type="entry name" value="Chemotaxis receptor methyltransferase CheR, N-terminal domain"/>
    <property type="match status" value="1"/>
</dbReference>
<evidence type="ECO:0000256" key="1">
    <source>
        <dbReference type="ARBA" id="ARBA00001541"/>
    </source>
</evidence>
<protein>
    <recommendedName>
        <fullName evidence="2">protein-glutamate O-methyltransferase</fullName>
        <ecNumber evidence="2">2.1.1.80</ecNumber>
    </recommendedName>
</protein>
<keyword evidence="4 7" id="KW-0808">Transferase</keyword>
<dbReference type="InterPro" id="IPR000780">
    <property type="entry name" value="CheR_MeTrfase"/>
</dbReference>
<comment type="catalytic activity">
    <reaction evidence="1">
        <text>L-glutamyl-[protein] + S-adenosyl-L-methionine = [protein]-L-glutamate 5-O-methyl ester + S-adenosyl-L-homocysteine</text>
        <dbReference type="Rhea" id="RHEA:24452"/>
        <dbReference type="Rhea" id="RHEA-COMP:10208"/>
        <dbReference type="Rhea" id="RHEA-COMP:10311"/>
        <dbReference type="ChEBI" id="CHEBI:29973"/>
        <dbReference type="ChEBI" id="CHEBI:57856"/>
        <dbReference type="ChEBI" id="CHEBI:59789"/>
        <dbReference type="ChEBI" id="CHEBI:82795"/>
        <dbReference type="EC" id="2.1.1.80"/>
    </reaction>
</comment>
<reference evidence="7 8" key="1">
    <citation type="submission" date="2020-10" db="EMBL/GenBank/DDBJ databases">
        <title>Complete genome sequence of Paludibaculum fermentans P105T, a facultatively anaerobic acidobacterium capable of dissimilatory Fe(III) reduction.</title>
        <authorList>
            <person name="Dedysh S.N."/>
            <person name="Beletsky A.V."/>
            <person name="Kulichevskaya I.S."/>
            <person name="Mardanov A.V."/>
            <person name="Ravin N.V."/>
        </authorList>
    </citation>
    <scope>NUCLEOTIDE SEQUENCE [LARGE SCALE GENOMIC DNA]</scope>
    <source>
        <strain evidence="7 8">P105</strain>
    </source>
</reference>
<dbReference type="CDD" id="cd02440">
    <property type="entry name" value="AdoMet_MTases"/>
    <property type="match status" value="1"/>
</dbReference>
<evidence type="ECO:0000313" key="7">
    <source>
        <dbReference type="EMBL" id="QOY86730.1"/>
    </source>
</evidence>
<gene>
    <name evidence="7" type="ORF">IRI77_28680</name>
</gene>
<keyword evidence="3 7" id="KW-0489">Methyltransferase</keyword>
<dbReference type="AlphaFoldDB" id="A0A7S7NNE1"/>
<dbReference type="Proteomes" id="UP000593892">
    <property type="component" value="Chromosome"/>
</dbReference>
<dbReference type="PROSITE" id="PS50123">
    <property type="entry name" value="CHER"/>
    <property type="match status" value="1"/>
</dbReference>
<evidence type="ECO:0000256" key="4">
    <source>
        <dbReference type="ARBA" id="ARBA00022679"/>
    </source>
</evidence>
<dbReference type="InterPro" id="IPR022641">
    <property type="entry name" value="CheR_N"/>
</dbReference>
<dbReference type="Gene3D" id="3.40.50.150">
    <property type="entry name" value="Vaccinia Virus protein VP39"/>
    <property type="match status" value="1"/>
</dbReference>
<dbReference type="RefSeq" id="WP_194448399.1">
    <property type="nucleotide sequence ID" value="NZ_CP063849.1"/>
</dbReference>
<dbReference type="InterPro" id="IPR036804">
    <property type="entry name" value="CheR_N_sf"/>
</dbReference>
<dbReference type="InterPro" id="IPR022642">
    <property type="entry name" value="CheR_C"/>
</dbReference>
<evidence type="ECO:0000313" key="8">
    <source>
        <dbReference type="Proteomes" id="UP000593892"/>
    </source>
</evidence>
<dbReference type="SUPFAM" id="SSF47757">
    <property type="entry name" value="Chemotaxis receptor methyltransferase CheR, N-terminal domain"/>
    <property type="match status" value="1"/>
</dbReference>
<dbReference type="Pfam" id="PF01739">
    <property type="entry name" value="CheR"/>
    <property type="match status" value="1"/>
</dbReference>
<dbReference type="PRINTS" id="PR00996">
    <property type="entry name" value="CHERMTFRASE"/>
</dbReference>
<dbReference type="SMART" id="SM00138">
    <property type="entry name" value="MeTrc"/>
    <property type="match status" value="1"/>
</dbReference>
<dbReference type="InterPro" id="IPR029063">
    <property type="entry name" value="SAM-dependent_MTases_sf"/>
</dbReference>
<dbReference type="KEGG" id="pfer:IRI77_28680"/>
<dbReference type="GO" id="GO:0032259">
    <property type="term" value="P:methylation"/>
    <property type="evidence" value="ECO:0007669"/>
    <property type="project" value="UniProtKB-KW"/>
</dbReference>
<dbReference type="EMBL" id="CP063849">
    <property type="protein sequence ID" value="QOY86730.1"/>
    <property type="molecule type" value="Genomic_DNA"/>
</dbReference>
<keyword evidence="5" id="KW-0949">S-adenosyl-L-methionine</keyword>
<evidence type="ECO:0000256" key="5">
    <source>
        <dbReference type="ARBA" id="ARBA00022691"/>
    </source>
</evidence>
<accession>A0A7S7NNE1</accession>
<organism evidence="7 8">
    <name type="scientific">Paludibaculum fermentans</name>
    <dbReference type="NCBI Taxonomy" id="1473598"/>
    <lineage>
        <taxon>Bacteria</taxon>
        <taxon>Pseudomonadati</taxon>
        <taxon>Acidobacteriota</taxon>
        <taxon>Terriglobia</taxon>
        <taxon>Bryobacterales</taxon>
        <taxon>Bryobacteraceae</taxon>
        <taxon>Paludibaculum</taxon>
    </lineage>
</organism>
<evidence type="ECO:0000259" key="6">
    <source>
        <dbReference type="PROSITE" id="PS50123"/>
    </source>
</evidence>
<feature type="domain" description="CheR-type methyltransferase" evidence="6">
    <location>
        <begin position="1"/>
        <end position="277"/>
    </location>
</feature>
<sequence length="277" mass="32239">MPDISVEQFQKLSQQIYQKLGLHFDDRKFYFLRTRVARRMASLGIDDPKDYLFMLSYADPDGLEMQALANLVTTNETYMFREYDQLQAFANHCLPEVLSAKQERGERTLRIWSAGCSSGEEPYTLAMILQEVFPQAQTWDCEIVASDIDENMLRRVEAARYGPRSVNEVPDQYREKYLAEDGGEYVVRRRTAGLVRTLHLNLSDRMAMRAMRGFDFIFCRNVLIYFDDLSRKAVVDHFYNALRPGGFIFLGHSESVGRVTTAFTLKRFENHLVYVKE</sequence>
<proteinExistence type="predicted"/>
<dbReference type="PANTHER" id="PTHR24422">
    <property type="entry name" value="CHEMOTAXIS PROTEIN METHYLTRANSFERASE"/>
    <property type="match status" value="1"/>
</dbReference>
<dbReference type="SUPFAM" id="SSF53335">
    <property type="entry name" value="S-adenosyl-L-methionine-dependent methyltransferases"/>
    <property type="match status" value="1"/>
</dbReference>
<dbReference type="PANTHER" id="PTHR24422:SF10">
    <property type="entry name" value="CHEMOTAXIS PROTEIN METHYLTRANSFERASE 2"/>
    <property type="match status" value="1"/>
</dbReference>
<dbReference type="InterPro" id="IPR050903">
    <property type="entry name" value="Bact_Chemotaxis_MeTrfase"/>
</dbReference>
<evidence type="ECO:0000256" key="2">
    <source>
        <dbReference type="ARBA" id="ARBA00012534"/>
    </source>
</evidence>
<name>A0A7S7NNE1_PALFE</name>
<keyword evidence="8" id="KW-1185">Reference proteome</keyword>
<dbReference type="Pfam" id="PF03705">
    <property type="entry name" value="CheR_N"/>
    <property type="match status" value="1"/>
</dbReference>